<evidence type="ECO:0000256" key="8">
    <source>
        <dbReference type="SAM" id="Phobius"/>
    </source>
</evidence>
<feature type="transmembrane region" description="Helical" evidence="8">
    <location>
        <begin position="46"/>
        <end position="67"/>
    </location>
</feature>
<keyword evidence="3 7" id="KW-0997">Cell inner membrane</keyword>
<dbReference type="InterPro" id="IPR010656">
    <property type="entry name" value="DctM"/>
</dbReference>
<evidence type="ECO:0000256" key="1">
    <source>
        <dbReference type="ARBA" id="ARBA00004429"/>
    </source>
</evidence>
<dbReference type="Pfam" id="PF06808">
    <property type="entry name" value="DctM"/>
    <property type="match status" value="1"/>
</dbReference>
<sequence length="181" mass="20003">MSAGSFLHRHPTESAAVASLIDLGVDRLMYREITPRDLVAMVMRTATIFSLGIFMFATANVFGWVVIHEEVPQKLAIFISTATPDPFIFLLIVNACLLLVGMLIDDIAALRLITPILLPIAMNTYGIDLFSLASGSVWILFWTFERRGSALGCTSLRRCPACADSPSLPHIGSSCWLRRRF</sequence>
<keyword evidence="5 8" id="KW-1133">Transmembrane helix</keyword>
<protein>
    <submittedName>
        <fullName evidence="10">Tripartite ATP-independent transporter, DctM component</fullName>
    </submittedName>
</protein>
<dbReference type="STRING" id="999627.SAMN05216236_10590"/>
<evidence type="ECO:0000256" key="2">
    <source>
        <dbReference type="ARBA" id="ARBA00022475"/>
    </source>
</evidence>
<feature type="domain" description="TRAP C4-dicarboxylate transport system permease DctM subunit" evidence="9">
    <location>
        <begin position="10"/>
        <end position="129"/>
    </location>
</feature>
<organism evidence="10 11">
    <name type="scientific">Sedimentitalea nanhaiensis</name>
    <dbReference type="NCBI Taxonomy" id="999627"/>
    <lineage>
        <taxon>Bacteria</taxon>
        <taxon>Pseudomonadati</taxon>
        <taxon>Pseudomonadota</taxon>
        <taxon>Alphaproteobacteria</taxon>
        <taxon>Rhodobacterales</taxon>
        <taxon>Paracoccaceae</taxon>
        <taxon>Sedimentitalea</taxon>
    </lineage>
</organism>
<feature type="transmembrane region" description="Helical" evidence="8">
    <location>
        <begin position="87"/>
        <end position="104"/>
    </location>
</feature>
<keyword evidence="4 8" id="KW-0812">Transmembrane</keyword>
<dbReference type="PANTHER" id="PTHR33362">
    <property type="entry name" value="SIALIC ACID TRAP TRANSPORTER PERMEASE PROTEIN SIAT-RELATED"/>
    <property type="match status" value="1"/>
</dbReference>
<feature type="transmembrane region" description="Helical" evidence="8">
    <location>
        <begin position="116"/>
        <end position="141"/>
    </location>
</feature>
<keyword evidence="7" id="KW-0813">Transport</keyword>
<dbReference type="EMBL" id="FPAW01000005">
    <property type="protein sequence ID" value="SFT68128.1"/>
    <property type="molecule type" value="Genomic_DNA"/>
</dbReference>
<comment type="subcellular location">
    <subcellularLocation>
        <location evidence="1 7">Cell inner membrane</location>
        <topology evidence="1 7">Multi-pass membrane protein</topology>
    </subcellularLocation>
</comment>
<dbReference type="GO" id="GO:0005886">
    <property type="term" value="C:plasma membrane"/>
    <property type="evidence" value="ECO:0007669"/>
    <property type="project" value="UniProtKB-SubCell"/>
</dbReference>
<dbReference type="Proteomes" id="UP000182466">
    <property type="component" value="Unassembled WGS sequence"/>
</dbReference>
<keyword evidence="11" id="KW-1185">Reference proteome</keyword>
<dbReference type="AlphaFoldDB" id="A0A1I6ZZN5"/>
<dbReference type="PANTHER" id="PTHR33362:SF3">
    <property type="entry name" value="SIALIC ACID TRAP TRANSPORTER PERMEASE PROTEIN SIAT"/>
    <property type="match status" value="1"/>
</dbReference>
<comment type="function">
    <text evidence="7">Part of the tripartite ATP-independent periplasmic (TRAP) transport system.</text>
</comment>
<keyword evidence="2" id="KW-1003">Cell membrane</keyword>
<evidence type="ECO:0000313" key="11">
    <source>
        <dbReference type="Proteomes" id="UP000182466"/>
    </source>
</evidence>
<evidence type="ECO:0000256" key="4">
    <source>
        <dbReference type="ARBA" id="ARBA00022692"/>
    </source>
</evidence>
<gene>
    <name evidence="10" type="ORF">SAMN05216236_10590</name>
</gene>
<evidence type="ECO:0000256" key="5">
    <source>
        <dbReference type="ARBA" id="ARBA00022989"/>
    </source>
</evidence>
<evidence type="ECO:0000256" key="3">
    <source>
        <dbReference type="ARBA" id="ARBA00022519"/>
    </source>
</evidence>
<keyword evidence="6 8" id="KW-0472">Membrane</keyword>
<evidence type="ECO:0000256" key="6">
    <source>
        <dbReference type="ARBA" id="ARBA00023136"/>
    </source>
</evidence>
<dbReference type="eggNOG" id="COG1593">
    <property type="taxonomic scope" value="Bacteria"/>
</dbReference>
<proteinExistence type="predicted"/>
<reference evidence="10 11" key="1">
    <citation type="submission" date="2016-10" db="EMBL/GenBank/DDBJ databases">
        <authorList>
            <person name="de Groot N.N."/>
        </authorList>
    </citation>
    <scope>NUCLEOTIDE SEQUENCE [LARGE SCALE GENOMIC DNA]</scope>
    <source>
        <strain evidence="10 11">CGMCC 1.10959</strain>
    </source>
</reference>
<evidence type="ECO:0000256" key="7">
    <source>
        <dbReference type="RuleBase" id="RU369079"/>
    </source>
</evidence>
<accession>A0A1I6ZZN5</accession>
<evidence type="ECO:0000259" key="9">
    <source>
        <dbReference type="Pfam" id="PF06808"/>
    </source>
</evidence>
<dbReference type="InterPro" id="IPR004681">
    <property type="entry name" value="TRAP_DctM"/>
</dbReference>
<dbReference type="GO" id="GO:0022857">
    <property type="term" value="F:transmembrane transporter activity"/>
    <property type="evidence" value="ECO:0007669"/>
    <property type="project" value="UniProtKB-UniRule"/>
</dbReference>
<evidence type="ECO:0000313" key="10">
    <source>
        <dbReference type="EMBL" id="SFT68128.1"/>
    </source>
</evidence>
<name>A0A1I6ZZN5_9RHOB</name>